<reference evidence="7 8" key="1">
    <citation type="submission" date="2017-01" db="EMBL/GenBank/DDBJ databases">
        <authorList>
            <person name="Mah S.A."/>
            <person name="Swanson W.J."/>
            <person name="Moy G.W."/>
            <person name="Vacquier V.D."/>
        </authorList>
    </citation>
    <scope>NUCLEOTIDE SEQUENCE [LARGE SCALE GENOMIC DNA]</scope>
    <source>
        <strain evidence="7 8">DSM 11589</strain>
    </source>
</reference>
<organism evidence="7 8">
    <name type="scientific">Insolitispirillum peregrinum</name>
    <dbReference type="NCBI Taxonomy" id="80876"/>
    <lineage>
        <taxon>Bacteria</taxon>
        <taxon>Pseudomonadati</taxon>
        <taxon>Pseudomonadota</taxon>
        <taxon>Alphaproteobacteria</taxon>
        <taxon>Rhodospirillales</taxon>
        <taxon>Novispirillaceae</taxon>
        <taxon>Insolitispirillum</taxon>
    </lineage>
</organism>
<evidence type="ECO:0000256" key="4">
    <source>
        <dbReference type="ARBA" id="ARBA00022741"/>
    </source>
</evidence>
<dbReference type="PANTHER" id="PTHR34139:SF1">
    <property type="entry name" value="RNASE MJ1380-RELATED"/>
    <property type="match status" value="1"/>
</dbReference>
<dbReference type="InterPro" id="IPR051813">
    <property type="entry name" value="HepT_RNase_toxin"/>
</dbReference>
<keyword evidence="3" id="KW-0540">Nuclease</keyword>
<evidence type="ECO:0000313" key="7">
    <source>
        <dbReference type="EMBL" id="SIS70264.1"/>
    </source>
</evidence>
<sequence>MSYKDWRVRLDDILEAIGRCQSYTDGMDVAAFAADTRTQDAVARNLEIIGEAASKTPEPVRDEFPLVPWQQMAEMRHILIHEYHSVDPEILLRTVQNDLPPLVTLVQAALDSAEGPDGQMPVVHHYRRRHR</sequence>
<name>A0A1N7L8V2_9PROT</name>
<comment type="similarity">
    <text evidence="6">Belongs to the HepT RNase toxin family.</text>
</comment>
<accession>A0A1N7L8V2</accession>
<dbReference type="InterPro" id="IPR037038">
    <property type="entry name" value="HepT-like_sf"/>
</dbReference>
<dbReference type="GO" id="GO:0110001">
    <property type="term" value="C:toxin-antitoxin complex"/>
    <property type="evidence" value="ECO:0007669"/>
    <property type="project" value="InterPro"/>
</dbReference>
<dbReference type="Gene3D" id="1.20.120.580">
    <property type="entry name" value="bsu32300-like"/>
    <property type="match status" value="1"/>
</dbReference>
<gene>
    <name evidence="7" type="ORF">SAMN05421779_103179</name>
</gene>
<keyword evidence="4" id="KW-0547">Nucleotide-binding</keyword>
<dbReference type="Proteomes" id="UP000185678">
    <property type="component" value="Unassembled WGS sequence"/>
</dbReference>
<dbReference type="GO" id="GO:0016787">
    <property type="term" value="F:hydrolase activity"/>
    <property type="evidence" value="ECO:0007669"/>
    <property type="project" value="UniProtKB-KW"/>
</dbReference>
<evidence type="ECO:0000256" key="6">
    <source>
        <dbReference type="ARBA" id="ARBA00024207"/>
    </source>
</evidence>
<evidence type="ECO:0000256" key="2">
    <source>
        <dbReference type="ARBA" id="ARBA00022649"/>
    </source>
</evidence>
<dbReference type="STRING" id="80876.SAMN05421779_103179"/>
<evidence type="ECO:0000256" key="3">
    <source>
        <dbReference type="ARBA" id="ARBA00022722"/>
    </source>
</evidence>
<evidence type="ECO:0000256" key="5">
    <source>
        <dbReference type="ARBA" id="ARBA00022801"/>
    </source>
</evidence>
<dbReference type="EMBL" id="FTOA01000003">
    <property type="protein sequence ID" value="SIS70264.1"/>
    <property type="molecule type" value="Genomic_DNA"/>
</dbReference>
<dbReference type="RefSeq" id="WP_076399816.1">
    <property type="nucleotide sequence ID" value="NZ_FTOA01000003.1"/>
</dbReference>
<evidence type="ECO:0000313" key="8">
    <source>
        <dbReference type="Proteomes" id="UP000185678"/>
    </source>
</evidence>
<dbReference type="InterPro" id="IPR008201">
    <property type="entry name" value="HepT-like"/>
</dbReference>
<dbReference type="Pfam" id="PF01934">
    <property type="entry name" value="HepT-like"/>
    <property type="match status" value="1"/>
</dbReference>
<dbReference type="GO" id="GO:0000166">
    <property type="term" value="F:nucleotide binding"/>
    <property type="evidence" value="ECO:0007669"/>
    <property type="project" value="UniProtKB-KW"/>
</dbReference>
<keyword evidence="1" id="KW-0597">Phosphoprotein</keyword>
<dbReference type="AlphaFoldDB" id="A0A1N7L8V2"/>
<dbReference type="GO" id="GO:0004540">
    <property type="term" value="F:RNA nuclease activity"/>
    <property type="evidence" value="ECO:0007669"/>
    <property type="project" value="InterPro"/>
</dbReference>
<keyword evidence="5" id="KW-0378">Hydrolase</keyword>
<keyword evidence="8" id="KW-1185">Reference proteome</keyword>
<dbReference type="PANTHER" id="PTHR34139">
    <property type="entry name" value="UPF0331 PROTEIN MJ0127"/>
    <property type="match status" value="1"/>
</dbReference>
<dbReference type="OrthoDB" id="4829434at2"/>
<keyword evidence="2" id="KW-1277">Toxin-antitoxin system</keyword>
<protein>
    <submittedName>
        <fullName evidence="7">Uncharacterized conserved protein, contains HEPN domain</fullName>
    </submittedName>
</protein>
<proteinExistence type="inferred from homology"/>
<evidence type="ECO:0000256" key="1">
    <source>
        <dbReference type="ARBA" id="ARBA00022553"/>
    </source>
</evidence>